<organism evidence="6 7">
    <name type="scientific">Streptomyces sulfonofaciens</name>
    <dbReference type="NCBI Taxonomy" id="68272"/>
    <lineage>
        <taxon>Bacteria</taxon>
        <taxon>Bacillati</taxon>
        <taxon>Actinomycetota</taxon>
        <taxon>Actinomycetes</taxon>
        <taxon>Kitasatosporales</taxon>
        <taxon>Streptomycetaceae</taxon>
        <taxon>Streptomyces</taxon>
    </lineage>
</organism>
<feature type="compositionally biased region" description="Pro residues" evidence="3">
    <location>
        <begin position="662"/>
        <end position="687"/>
    </location>
</feature>
<feature type="transmembrane region" description="Helical" evidence="4">
    <location>
        <begin position="303"/>
        <end position="324"/>
    </location>
</feature>
<reference evidence="6" key="2">
    <citation type="submission" date="2020-09" db="EMBL/GenBank/DDBJ databases">
        <authorList>
            <person name="Sun Q."/>
            <person name="Ohkuma M."/>
        </authorList>
    </citation>
    <scope>NUCLEOTIDE SEQUENCE</scope>
    <source>
        <strain evidence="6">JCM 5069</strain>
    </source>
</reference>
<dbReference type="GO" id="GO:0008758">
    <property type="term" value="F:UDP-2,3-diacylglucosamine hydrolase activity"/>
    <property type="evidence" value="ECO:0007669"/>
    <property type="project" value="TreeGrafter"/>
</dbReference>
<feature type="domain" description="Calcineurin-like phosphoesterase" evidence="5">
    <location>
        <begin position="389"/>
        <end position="556"/>
    </location>
</feature>
<dbReference type="Pfam" id="PF00149">
    <property type="entry name" value="Metallophos"/>
    <property type="match status" value="1"/>
</dbReference>
<dbReference type="Gene3D" id="3.60.21.10">
    <property type="match status" value="1"/>
</dbReference>
<feature type="transmembrane region" description="Helical" evidence="4">
    <location>
        <begin position="276"/>
        <end position="296"/>
    </location>
</feature>
<dbReference type="InterPro" id="IPR029052">
    <property type="entry name" value="Metallo-depent_PP-like"/>
</dbReference>
<dbReference type="InterPro" id="IPR004843">
    <property type="entry name" value="Calcineurin-like_PHP"/>
</dbReference>
<feature type="compositionally biased region" description="Low complexity" evidence="3">
    <location>
        <begin position="1"/>
        <end position="56"/>
    </location>
</feature>
<evidence type="ECO:0000256" key="2">
    <source>
        <dbReference type="ARBA" id="ARBA00022801"/>
    </source>
</evidence>
<comment type="caution">
    <text evidence="6">The sequence shown here is derived from an EMBL/GenBank/DDBJ whole genome shotgun (WGS) entry which is preliminary data.</text>
</comment>
<evidence type="ECO:0000256" key="3">
    <source>
        <dbReference type="SAM" id="MobiDB-lite"/>
    </source>
</evidence>
<name>A0A919FS54_9ACTN</name>
<feature type="region of interest" description="Disordered" evidence="3">
    <location>
        <begin position="1"/>
        <end position="164"/>
    </location>
</feature>
<gene>
    <name evidence="6" type="ORF">GCM10018793_05790</name>
</gene>
<dbReference type="GO" id="GO:0016020">
    <property type="term" value="C:membrane"/>
    <property type="evidence" value="ECO:0007669"/>
    <property type="project" value="GOC"/>
</dbReference>
<feature type="transmembrane region" description="Helical" evidence="4">
    <location>
        <begin position="173"/>
        <end position="194"/>
    </location>
</feature>
<evidence type="ECO:0000313" key="6">
    <source>
        <dbReference type="EMBL" id="GHH70934.1"/>
    </source>
</evidence>
<evidence type="ECO:0000259" key="5">
    <source>
        <dbReference type="Pfam" id="PF00149"/>
    </source>
</evidence>
<evidence type="ECO:0000313" key="7">
    <source>
        <dbReference type="Proteomes" id="UP000603708"/>
    </source>
</evidence>
<dbReference type="Proteomes" id="UP000603708">
    <property type="component" value="Unassembled WGS sequence"/>
</dbReference>
<keyword evidence="4" id="KW-1133">Transmembrane helix</keyword>
<evidence type="ECO:0000256" key="4">
    <source>
        <dbReference type="SAM" id="Phobius"/>
    </source>
</evidence>
<evidence type="ECO:0000256" key="1">
    <source>
        <dbReference type="ARBA" id="ARBA00022723"/>
    </source>
</evidence>
<feature type="compositionally biased region" description="Pro residues" evidence="3">
    <location>
        <begin position="150"/>
        <end position="164"/>
    </location>
</feature>
<keyword evidence="1" id="KW-0479">Metal-binding</keyword>
<dbReference type="SUPFAM" id="SSF56300">
    <property type="entry name" value="Metallo-dependent phosphatases"/>
    <property type="match status" value="1"/>
</dbReference>
<feature type="compositionally biased region" description="Low complexity" evidence="3">
    <location>
        <begin position="76"/>
        <end position="94"/>
    </location>
</feature>
<dbReference type="GO" id="GO:0009245">
    <property type="term" value="P:lipid A biosynthetic process"/>
    <property type="evidence" value="ECO:0007669"/>
    <property type="project" value="TreeGrafter"/>
</dbReference>
<dbReference type="EMBL" id="BNCD01000001">
    <property type="protein sequence ID" value="GHH70934.1"/>
    <property type="molecule type" value="Genomic_DNA"/>
</dbReference>
<protein>
    <recommendedName>
        <fullName evidence="5">Calcineurin-like phosphoesterase domain-containing protein</fullName>
    </recommendedName>
</protein>
<accession>A0A919FS54</accession>
<feature type="compositionally biased region" description="Basic residues" evidence="3">
    <location>
        <begin position="57"/>
        <end position="75"/>
    </location>
</feature>
<keyword evidence="7" id="KW-1185">Reference proteome</keyword>
<feature type="compositionally biased region" description="Low complexity" evidence="3">
    <location>
        <begin position="125"/>
        <end position="142"/>
    </location>
</feature>
<reference evidence="6" key="1">
    <citation type="journal article" date="2014" name="Int. J. Syst. Evol. Microbiol.">
        <title>Complete genome sequence of Corynebacterium casei LMG S-19264T (=DSM 44701T), isolated from a smear-ripened cheese.</title>
        <authorList>
            <consortium name="US DOE Joint Genome Institute (JGI-PGF)"/>
            <person name="Walter F."/>
            <person name="Albersmeier A."/>
            <person name="Kalinowski J."/>
            <person name="Ruckert C."/>
        </authorList>
    </citation>
    <scope>NUCLEOTIDE SEQUENCE</scope>
    <source>
        <strain evidence="6">JCM 5069</strain>
    </source>
</reference>
<feature type="region of interest" description="Disordered" evidence="3">
    <location>
        <begin position="628"/>
        <end position="687"/>
    </location>
</feature>
<keyword evidence="4" id="KW-0472">Membrane</keyword>
<keyword evidence="2" id="KW-0378">Hydrolase</keyword>
<sequence length="687" mass="71668">MTTPSTAPSTAPSAPASTPAGTAAAVGRAARTGTTTARAVAARAVTAPAAPTAPAARRTRHRMSAALRRAPRALRRSGTTLRLLRRTPAGLGRLLRARTGRPQGDGPRQGRPRHEGTSGVRPRILPGGNRFPGRPGSGRFPGRPGGGGRPPAPPRGPALPDPASGPPRPYLRALALICVVLLGAWLGLLTVGGVRAPVGPMDTRMTLRPSLTGGTKINVSPLGALELDSHTAPIRLDVDVDRLDPVRSEALVKHPERLSGLQDEVARDVAHGTLDLAVRSCVAVVAGATALGLVVYRRPRRALAAGGLALALLAASGGTAYATWNPNSVLEPKFSGLLSSAPSVVGNARSIVSEFDVYQQELARLVTNVTKLYEVTSTLPAYRPDPSTIRVLHISDVHLNPASWHIVGSLVDQYDIDVIVDSGDTMDHGTAAENGFLDPIKDLGAPYIWVRGNHDSGTTQRYLEHMRNVHVLDGGRAVSVAGLRFAGTGDPQYTPDRSIQAAGDPAEVIAGARLASAVRDQKAAGTPVDIAIAHNPMAARQTDGTVPLVLAGHIHHEETEVMKLGTRLRVEGSTGGSGLRAVEGRYPDPIEASVLYFDRDTRHLQAWDQIRLGGLGLSTAEVSRHLPEENQPGAAHGGRTPAPPRPTGSSSAPAIRQATPGTPAPSPPPFSSPSPPAPSPSSPSPSR</sequence>
<dbReference type="GO" id="GO:0046872">
    <property type="term" value="F:metal ion binding"/>
    <property type="evidence" value="ECO:0007669"/>
    <property type="project" value="UniProtKB-KW"/>
</dbReference>
<dbReference type="PANTHER" id="PTHR31302:SF31">
    <property type="entry name" value="PHOSPHODIESTERASE YAEI"/>
    <property type="match status" value="1"/>
</dbReference>
<proteinExistence type="predicted"/>
<dbReference type="PANTHER" id="PTHR31302">
    <property type="entry name" value="TRANSMEMBRANE PROTEIN WITH METALLOPHOSPHOESTERASE DOMAIN-RELATED"/>
    <property type="match status" value="1"/>
</dbReference>
<keyword evidence="4" id="KW-0812">Transmembrane</keyword>
<dbReference type="AlphaFoldDB" id="A0A919FS54"/>
<dbReference type="InterPro" id="IPR051158">
    <property type="entry name" value="Metallophosphoesterase_sf"/>
</dbReference>